<dbReference type="NCBIfam" id="TIGR02433">
    <property type="entry name" value="lysidine_TilS_C"/>
    <property type="match status" value="1"/>
</dbReference>
<reference evidence="11" key="1">
    <citation type="submission" date="2023-01" db="EMBL/GenBank/DDBJ databases">
        <title>Genome-based studies on antimicrobial resistance profiles of Riemerella anatipestifer in China, 1994 to 2021.</title>
        <authorList>
            <person name="Yang Z."/>
            <person name="Zhu D."/>
        </authorList>
    </citation>
    <scope>NUCLEOTIDE SEQUENCE</scope>
    <source>
        <strain evidence="11">RCAD1218</strain>
    </source>
</reference>
<dbReference type="GO" id="GO:0005524">
    <property type="term" value="F:ATP binding"/>
    <property type="evidence" value="ECO:0007669"/>
    <property type="project" value="UniProtKB-UniRule"/>
</dbReference>
<dbReference type="GO" id="GO:0006400">
    <property type="term" value="P:tRNA modification"/>
    <property type="evidence" value="ECO:0007669"/>
    <property type="project" value="UniProtKB-UniRule"/>
</dbReference>
<dbReference type="Gene3D" id="3.40.50.620">
    <property type="entry name" value="HUPs"/>
    <property type="match status" value="1"/>
</dbReference>
<keyword evidence="6 8" id="KW-0067">ATP-binding</keyword>
<comment type="similarity">
    <text evidence="8">Belongs to the tRNA(Ile)-lysidine synthase family.</text>
</comment>
<feature type="transmembrane region" description="Helical" evidence="9">
    <location>
        <begin position="6"/>
        <end position="24"/>
    </location>
</feature>
<dbReference type="SUPFAM" id="SSF56037">
    <property type="entry name" value="PheT/TilS domain"/>
    <property type="match status" value="1"/>
</dbReference>
<dbReference type="GO" id="GO:0005737">
    <property type="term" value="C:cytoplasm"/>
    <property type="evidence" value="ECO:0007669"/>
    <property type="project" value="UniProtKB-SubCell"/>
</dbReference>
<keyword evidence="2 8" id="KW-0963">Cytoplasm</keyword>
<proteinExistence type="inferred from homology"/>
<dbReference type="GO" id="GO:0032267">
    <property type="term" value="F:tRNA(Ile)-lysidine synthase activity"/>
    <property type="evidence" value="ECO:0007669"/>
    <property type="project" value="UniProtKB-EC"/>
</dbReference>
<protein>
    <recommendedName>
        <fullName evidence="8">tRNA(Ile)-lysidine synthase</fullName>
        <ecNumber evidence="8">6.3.4.19</ecNumber>
    </recommendedName>
    <alternativeName>
        <fullName evidence="8">tRNA(Ile)-2-lysyl-cytidine synthase</fullName>
    </alternativeName>
    <alternativeName>
        <fullName evidence="8">tRNA(Ile)-lysidine synthetase</fullName>
    </alternativeName>
</protein>
<dbReference type="AlphaFoldDB" id="A0AAP6HDM1"/>
<accession>A0AAP6HDM1</accession>
<evidence type="ECO:0000256" key="5">
    <source>
        <dbReference type="ARBA" id="ARBA00022741"/>
    </source>
</evidence>
<evidence type="ECO:0000256" key="3">
    <source>
        <dbReference type="ARBA" id="ARBA00022598"/>
    </source>
</evidence>
<dbReference type="CDD" id="cd01992">
    <property type="entry name" value="TilS_N"/>
    <property type="match status" value="1"/>
</dbReference>
<keyword evidence="3 8" id="KW-0436">Ligase</keyword>
<dbReference type="Proteomes" id="UP001284033">
    <property type="component" value="Unassembled WGS sequence"/>
</dbReference>
<dbReference type="InterPro" id="IPR014729">
    <property type="entry name" value="Rossmann-like_a/b/a_fold"/>
</dbReference>
<dbReference type="InterPro" id="IPR012094">
    <property type="entry name" value="tRNA_Ile_lys_synt"/>
</dbReference>
<name>A0AAP6HDM1_RIEAN</name>
<evidence type="ECO:0000256" key="1">
    <source>
        <dbReference type="ARBA" id="ARBA00004496"/>
    </source>
</evidence>
<dbReference type="InterPro" id="IPR012795">
    <property type="entry name" value="tRNA_Ile_lys_synt_N"/>
</dbReference>
<comment type="caution">
    <text evidence="11">The sequence shown here is derived from an EMBL/GenBank/DDBJ whole genome shotgun (WGS) entry which is preliminary data.</text>
</comment>
<evidence type="ECO:0000259" key="10">
    <source>
        <dbReference type="SMART" id="SM00977"/>
    </source>
</evidence>
<dbReference type="NCBIfam" id="TIGR02432">
    <property type="entry name" value="lysidine_TilS_N"/>
    <property type="match status" value="1"/>
</dbReference>
<evidence type="ECO:0000256" key="9">
    <source>
        <dbReference type="SAM" id="Phobius"/>
    </source>
</evidence>
<comment type="catalytic activity">
    <reaction evidence="7 8">
        <text>cytidine(34) in tRNA(Ile2) + L-lysine + ATP = lysidine(34) in tRNA(Ile2) + AMP + diphosphate + H(+)</text>
        <dbReference type="Rhea" id="RHEA:43744"/>
        <dbReference type="Rhea" id="RHEA-COMP:10625"/>
        <dbReference type="Rhea" id="RHEA-COMP:10670"/>
        <dbReference type="ChEBI" id="CHEBI:15378"/>
        <dbReference type="ChEBI" id="CHEBI:30616"/>
        <dbReference type="ChEBI" id="CHEBI:32551"/>
        <dbReference type="ChEBI" id="CHEBI:33019"/>
        <dbReference type="ChEBI" id="CHEBI:82748"/>
        <dbReference type="ChEBI" id="CHEBI:83665"/>
        <dbReference type="ChEBI" id="CHEBI:456215"/>
        <dbReference type="EC" id="6.3.4.19"/>
    </reaction>
</comment>
<dbReference type="EMBL" id="JAQZHK010000003">
    <property type="protein sequence ID" value="MDY3512589.1"/>
    <property type="molecule type" value="Genomic_DNA"/>
</dbReference>
<evidence type="ECO:0000256" key="6">
    <source>
        <dbReference type="ARBA" id="ARBA00022840"/>
    </source>
</evidence>
<evidence type="ECO:0000256" key="8">
    <source>
        <dbReference type="HAMAP-Rule" id="MF_01161"/>
    </source>
</evidence>
<feature type="binding site" evidence="8">
    <location>
        <begin position="45"/>
        <end position="50"/>
    </location>
    <ligand>
        <name>ATP</name>
        <dbReference type="ChEBI" id="CHEBI:30616"/>
    </ligand>
</feature>
<comment type="domain">
    <text evidence="8">The N-terminal region contains the highly conserved SGGXDS motif, predicted to be a P-loop motif involved in ATP binding.</text>
</comment>
<dbReference type="PANTHER" id="PTHR43033">
    <property type="entry name" value="TRNA(ILE)-LYSIDINE SYNTHASE-RELATED"/>
    <property type="match status" value="1"/>
</dbReference>
<organism evidence="11 12">
    <name type="scientific">Riemerella anatipestifer</name>
    <name type="common">Moraxella anatipestifer</name>
    <dbReference type="NCBI Taxonomy" id="34085"/>
    <lineage>
        <taxon>Bacteria</taxon>
        <taxon>Pseudomonadati</taxon>
        <taxon>Bacteroidota</taxon>
        <taxon>Flavobacteriia</taxon>
        <taxon>Flavobacteriales</taxon>
        <taxon>Weeksellaceae</taxon>
        <taxon>Riemerella</taxon>
    </lineage>
</organism>
<evidence type="ECO:0000256" key="7">
    <source>
        <dbReference type="ARBA" id="ARBA00048539"/>
    </source>
</evidence>
<keyword evidence="4 8" id="KW-0819">tRNA processing</keyword>
<evidence type="ECO:0000313" key="11">
    <source>
        <dbReference type="EMBL" id="MDY3512589.1"/>
    </source>
</evidence>
<dbReference type="EC" id="6.3.4.19" evidence="8"/>
<gene>
    <name evidence="8 11" type="primary">tilS</name>
    <name evidence="11" type="ORF">PG303_05090</name>
</gene>
<dbReference type="PANTHER" id="PTHR43033:SF1">
    <property type="entry name" value="TRNA(ILE)-LYSIDINE SYNTHASE-RELATED"/>
    <property type="match status" value="1"/>
</dbReference>
<evidence type="ECO:0000313" key="12">
    <source>
        <dbReference type="Proteomes" id="UP001284033"/>
    </source>
</evidence>
<dbReference type="InterPro" id="IPR012796">
    <property type="entry name" value="Lysidine-tRNA-synth_C"/>
</dbReference>
<feature type="domain" description="Lysidine-tRNA(Ile) synthetase C-terminal" evidence="10">
    <location>
        <begin position="369"/>
        <end position="442"/>
    </location>
</feature>
<keyword evidence="9" id="KW-1133">Transmembrane helix</keyword>
<dbReference type="InterPro" id="IPR011063">
    <property type="entry name" value="TilS/TtcA_N"/>
</dbReference>
<dbReference type="SMART" id="SM00977">
    <property type="entry name" value="TilS_C"/>
    <property type="match status" value="1"/>
</dbReference>
<comment type="subcellular location">
    <subcellularLocation>
        <location evidence="1 8">Cytoplasm</location>
    </subcellularLocation>
</comment>
<keyword evidence="9" id="KW-0812">Transmembrane</keyword>
<dbReference type="SUPFAM" id="SSF52402">
    <property type="entry name" value="Adenine nucleotide alpha hydrolases-like"/>
    <property type="match status" value="1"/>
</dbReference>
<dbReference type="HAMAP" id="MF_01161">
    <property type="entry name" value="tRNA_Ile_lys_synt"/>
    <property type="match status" value="1"/>
</dbReference>
<keyword evidence="5 8" id="KW-0547">Nucleotide-binding</keyword>
<keyword evidence="9" id="KW-0472">Membrane</keyword>
<dbReference type="Pfam" id="PF01171">
    <property type="entry name" value="ATP_bind_3"/>
    <property type="match status" value="1"/>
</dbReference>
<evidence type="ECO:0000256" key="2">
    <source>
        <dbReference type="ARBA" id="ARBA00022490"/>
    </source>
</evidence>
<evidence type="ECO:0000256" key="4">
    <source>
        <dbReference type="ARBA" id="ARBA00022694"/>
    </source>
</evidence>
<comment type="function">
    <text evidence="8">Ligates lysine onto the cytidine present at position 34 of the AUA codon-specific tRNA(Ile) that contains the anticodon CAU, in an ATP-dependent manner. Cytidine is converted to lysidine, thus changing the amino acid specificity of the tRNA from methionine to isoleucine.</text>
</comment>
<sequence>MDLDLLLHYLIFLYLWTMISVDLFKTKLKELLPSYDKHQFLLAVSGGADSMVLAHLMTQIDAKIEIAHINYKLRGEDSDKDAALVQEFCEKHHIPFHCYTVSEKDEKPSGSIQLWARELRYQFFRDIMKNRSLSYLVTAHHLNDQLETFIINLSRGSGIKGLAGIPNNENHILRPLLDFSKEEIYHFAKAHSIAFREDKSNQKQDYLRNKIRHSVVPNLEEINPDFLDNFRKSIDFLSEAKHFVNQQIEGKIKDISINTENEIIINRYALEKESSFIQFEILNKFGFSNKAEISKMFTAETGKSFYSNGYQCLINREQFIISKKEPISNNDEDITLPSEKEIKLDQWITYEKKEILEWNFDAEQISLPLKLRHKEAGDFFYPKGMMGRKKVSKFFKDEKLSILAKSKIWLLCDNENRVLGIVPLRQDGRFASNDKTEKNIKIIL</sequence>